<protein>
    <submittedName>
        <fullName evidence="2">Uncharacterized protein</fullName>
    </submittedName>
</protein>
<evidence type="ECO:0000313" key="2">
    <source>
        <dbReference type="EMBL" id="GBP79584.1"/>
    </source>
</evidence>
<keyword evidence="3" id="KW-1185">Reference proteome</keyword>
<name>A0A4C1YXQ3_EUMVA</name>
<gene>
    <name evidence="2" type="ORF">EVAR_64255_1</name>
</gene>
<feature type="region of interest" description="Disordered" evidence="1">
    <location>
        <begin position="1"/>
        <end position="30"/>
    </location>
</feature>
<proteinExistence type="predicted"/>
<sequence length="163" mass="17493">MPSSRRSMVLSSLSSRPRKPFDDVSPGRAVGRRAINRPDVCQQNKAGGADVAYQLPQLTHSRRKHRIWSSVFRRAPSGRGARGTAEGLGLKERAPIRCGREGNRSSAGWLSASRRGGIVAASGGPMSCDLLTKGRSVASPVTEIKLATPEPSARTVTTELLLY</sequence>
<dbReference type="Proteomes" id="UP000299102">
    <property type="component" value="Unassembled WGS sequence"/>
</dbReference>
<comment type="caution">
    <text evidence="2">The sequence shown here is derived from an EMBL/GenBank/DDBJ whole genome shotgun (WGS) entry which is preliminary data.</text>
</comment>
<feature type="compositionally biased region" description="Low complexity" evidence="1">
    <location>
        <begin position="1"/>
        <end position="15"/>
    </location>
</feature>
<evidence type="ECO:0000256" key="1">
    <source>
        <dbReference type="SAM" id="MobiDB-lite"/>
    </source>
</evidence>
<accession>A0A4C1YXQ3</accession>
<reference evidence="2 3" key="1">
    <citation type="journal article" date="2019" name="Commun. Biol.">
        <title>The bagworm genome reveals a unique fibroin gene that provides high tensile strength.</title>
        <authorList>
            <person name="Kono N."/>
            <person name="Nakamura H."/>
            <person name="Ohtoshi R."/>
            <person name="Tomita M."/>
            <person name="Numata K."/>
            <person name="Arakawa K."/>
        </authorList>
    </citation>
    <scope>NUCLEOTIDE SEQUENCE [LARGE SCALE GENOMIC DNA]</scope>
</reference>
<organism evidence="2 3">
    <name type="scientific">Eumeta variegata</name>
    <name type="common">Bagworm moth</name>
    <name type="synonym">Eumeta japonica</name>
    <dbReference type="NCBI Taxonomy" id="151549"/>
    <lineage>
        <taxon>Eukaryota</taxon>
        <taxon>Metazoa</taxon>
        <taxon>Ecdysozoa</taxon>
        <taxon>Arthropoda</taxon>
        <taxon>Hexapoda</taxon>
        <taxon>Insecta</taxon>
        <taxon>Pterygota</taxon>
        <taxon>Neoptera</taxon>
        <taxon>Endopterygota</taxon>
        <taxon>Lepidoptera</taxon>
        <taxon>Glossata</taxon>
        <taxon>Ditrysia</taxon>
        <taxon>Tineoidea</taxon>
        <taxon>Psychidae</taxon>
        <taxon>Oiketicinae</taxon>
        <taxon>Eumeta</taxon>
    </lineage>
</organism>
<evidence type="ECO:0000313" key="3">
    <source>
        <dbReference type="Proteomes" id="UP000299102"/>
    </source>
</evidence>
<dbReference type="AlphaFoldDB" id="A0A4C1YXQ3"/>
<dbReference type="EMBL" id="BGZK01001420">
    <property type="protein sequence ID" value="GBP79584.1"/>
    <property type="molecule type" value="Genomic_DNA"/>
</dbReference>